<feature type="active site" evidence="11">
    <location>
        <position position="582"/>
    </location>
</feature>
<dbReference type="EC" id="3.4.24.-" evidence="13"/>
<keyword evidence="7 13" id="KW-0378">Hydrolase</keyword>
<keyword evidence="3 13" id="KW-0964">Secreted</keyword>
<comment type="subcellular location">
    <subcellularLocation>
        <location evidence="1 13">Secreted</location>
    </subcellularLocation>
</comment>
<comment type="cofactor">
    <cofactor evidence="12">
        <name>Zn(2+)</name>
        <dbReference type="ChEBI" id="CHEBI:29105"/>
    </cofactor>
    <text evidence="12">Binds 1 zinc ion per subunit.</text>
</comment>
<dbReference type="GO" id="GO:0006508">
    <property type="term" value="P:proteolysis"/>
    <property type="evidence" value="ECO:0007669"/>
    <property type="project" value="UniProtKB-KW"/>
</dbReference>
<feature type="binding site" evidence="12">
    <location>
        <position position="585"/>
    </location>
    <ligand>
        <name>Zn(2+)</name>
        <dbReference type="ChEBI" id="CHEBI:29105"/>
        <note>catalytic</note>
    </ligand>
</feature>
<dbReference type="Pfam" id="PF07504">
    <property type="entry name" value="FTP"/>
    <property type="match status" value="1"/>
</dbReference>
<proteinExistence type="inferred from homology"/>
<keyword evidence="6" id="KW-0732">Signal</keyword>
<feature type="binding site" evidence="12">
    <location>
        <position position="611"/>
    </location>
    <ligand>
        <name>Zn(2+)</name>
        <dbReference type="ChEBI" id="CHEBI:29105"/>
        <note>catalytic</note>
    </ligand>
</feature>
<evidence type="ECO:0000256" key="5">
    <source>
        <dbReference type="ARBA" id="ARBA00022723"/>
    </source>
</evidence>
<keyword evidence="9 13" id="KW-0482">Metalloprotease</keyword>
<protein>
    <recommendedName>
        <fullName evidence="13">Extracellular metalloproteinase</fullName>
        <ecNumber evidence="13">3.4.24.-</ecNumber>
    </recommendedName>
    <alternativeName>
        <fullName evidence="13">Fungalysin</fullName>
    </alternativeName>
</protein>
<evidence type="ECO:0000313" key="16">
    <source>
        <dbReference type="EMBL" id="CAE6484936.1"/>
    </source>
</evidence>
<keyword evidence="8 12" id="KW-0862">Zinc</keyword>
<evidence type="ECO:0000256" key="10">
    <source>
        <dbReference type="ARBA" id="ARBA00023145"/>
    </source>
</evidence>
<dbReference type="InterPro" id="IPR027268">
    <property type="entry name" value="Peptidase_M4/M1_CTD_sf"/>
</dbReference>
<dbReference type="InterPro" id="IPR011096">
    <property type="entry name" value="FTP_domain"/>
</dbReference>
<evidence type="ECO:0000256" key="4">
    <source>
        <dbReference type="ARBA" id="ARBA00022670"/>
    </source>
</evidence>
<dbReference type="GO" id="GO:0005615">
    <property type="term" value="C:extracellular space"/>
    <property type="evidence" value="ECO:0007669"/>
    <property type="project" value="InterPro"/>
</dbReference>
<dbReference type="Gene3D" id="3.10.170.10">
    <property type="match status" value="1"/>
</dbReference>
<evidence type="ECO:0000256" key="14">
    <source>
        <dbReference type="SAM" id="MobiDB-lite"/>
    </source>
</evidence>
<keyword evidence="5 12" id="KW-0479">Metal-binding</keyword>
<evidence type="ECO:0000313" key="17">
    <source>
        <dbReference type="Proteomes" id="UP000663888"/>
    </source>
</evidence>
<dbReference type="SUPFAM" id="SSF55486">
    <property type="entry name" value="Metalloproteases ('zincins'), catalytic domain"/>
    <property type="match status" value="1"/>
</dbReference>
<feature type="domain" description="FTP" evidence="15">
    <location>
        <begin position="106"/>
        <end position="154"/>
    </location>
</feature>
<evidence type="ECO:0000256" key="6">
    <source>
        <dbReference type="ARBA" id="ARBA00022729"/>
    </source>
</evidence>
<evidence type="ECO:0000256" key="7">
    <source>
        <dbReference type="ARBA" id="ARBA00022801"/>
    </source>
</evidence>
<dbReference type="GO" id="GO:0008270">
    <property type="term" value="F:zinc ion binding"/>
    <property type="evidence" value="ECO:0007669"/>
    <property type="project" value="InterPro"/>
</dbReference>
<evidence type="ECO:0000256" key="9">
    <source>
        <dbReference type="ARBA" id="ARBA00023049"/>
    </source>
</evidence>
<gene>
    <name evidence="16" type="ORF">RDB_LOCUS130633</name>
</gene>
<dbReference type="AlphaFoldDB" id="A0A8H3CGP7"/>
<evidence type="ECO:0000256" key="3">
    <source>
        <dbReference type="ARBA" id="ARBA00022525"/>
    </source>
</evidence>
<dbReference type="EMBL" id="CAJMWX010001373">
    <property type="protein sequence ID" value="CAE6484936.1"/>
    <property type="molecule type" value="Genomic_DNA"/>
</dbReference>
<name>A0A8H3CGP7_9AGAM</name>
<evidence type="ECO:0000256" key="12">
    <source>
        <dbReference type="PIRSR" id="PIRSR601842-2"/>
    </source>
</evidence>
<evidence type="ECO:0000256" key="13">
    <source>
        <dbReference type="RuleBase" id="RU364017"/>
    </source>
</evidence>
<dbReference type="InterPro" id="IPR001842">
    <property type="entry name" value="Peptidase_M36"/>
</dbReference>
<dbReference type="Gene3D" id="1.10.390.10">
    <property type="entry name" value="Neutral Protease Domain 2"/>
    <property type="match status" value="1"/>
</dbReference>
<sequence length="803" mass="88919">MLDYSRLSRVFKKVSEPRKSQLSLSPGADFVAMGILFRAYVLAAAIATLSPSAALAHRATRKSLNFRPHLVTDFYTDPLPILDTRDPYKTAHAFLRQLAYPDDSYFIRKDSYTDENTGISYIYVRQVVNGLEVADGNINLNIRDGQVLGYGNSFFQGSLKDSLLSTPNWHQGIYCSEPSTSLRDHACGDALYRLLQVASLHKLDPPIHHHDPRVAVFFFMQTAHPDPTSLVSTFTSLEAKHHECTDLLGQDISCNSWLVSGFGAEVGPIRAHQVYVQTPGVYGSTHLNLVWRLEVPLPDNHYEAYVSLNDPTKIVAVADWVVDAPTPTSDGWLSNLQRHVFGQSQEVLPPQSPDQVESNIKADPGADNPIPTAGTYRVWKWGINDPESGKRTLEVAPTDRRASPLGWHSVPAGNDPLATNPELEEDKIVNYTTTVGNNAIVQENWDAGSDWKENGRANGGSDLVFDFPYGADPSEPGWENVEPRQYRNATITQLFYLTNMYHDLLYLYGFDEVSGNFQQYNFGKGAAEGDAVVVFAQDSGGFNNANFRTPPDGQNGQCRMYLWNTAKPFRDGGLDAGILIHELSHGLSTRLTGGPQNSNCLNSREAGGMGEGWGDYIATSVRSTSTYSDYPIGAWAADTKPGIRHFPYSRDDTVNPSQYDYLQRMDYREVHAIGEVWAEILYVVSNKLIDKHGFADSLFPSSDSEFYRYITREDGNLSKAPKHGNTLMLQLIVNGMKTQPCNPTFIQARDAIIAADDALTGGENKCTLWQAFASRGLGTDAKKLTFATKPSINGFEVPPECKP</sequence>
<dbReference type="PANTHER" id="PTHR33478:SF1">
    <property type="entry name" value="EXTRACELLULAR METALLOPROTEINASE MEP"/>
    <property type="match status" value="1"/>
</dbReference>
<evidence type="ECO:0000256" key="2">
    <source>
        <dbReference type="ARBA" id="ARBA00006006"/>
    </source>
</evidence>
<reference evidence="16" key="1">
    <citation type="submission" date="2021-01" db="EMBL/GenBank/DDBJ databases">
        <authorList>
            <person name="Kaushik A."/>
        </authorList>
    </citation>
    <scope>NUCLEOTIDE SEQUENCE</scope>
    <source>
        <strain evidence="16">AG4-R118</strain>
    </source>
</reference>
<dbReference type="Proteomes" id="UP000663888">
    <property type="component" value="Unassembled WGS sequence"/>
</dbReference>
<dbReference type="PANTHER" id="PTHR33478">
    <property type="entry name" value="EXTRACELLULAR METALLOPROTEINASE MEP"/>
    <property type="match status" value="1"/>
</dbReference>
<keyword evidence="10 13" id="KW-0865">Zymogen</keyword>
<feature type="region of interest" description="Disordered" evidence="14">
    <location>
        <begin position="347"/>
        <end position="371"/>
    </location>
</feature>
<dbReference type="Pfam" id="PF02128">
    <property type="entry name" value="Peptidase_M36"/>
    <property type="match status" value="1"/>
</dbReference>
<dbReference type="InterPro" id="IPR050371">
    <property type="entry name" value="Fungal_virulence_M36"/>
</dbReference>
<dbReference type="CDD" id="cd09596">
    <property type="entry name" value="M36"/>
    <property type="match status" value="1"/>
</dbReference>
<organism evidence="16 17">
    <name type="scientific">Rhizoctonia solani</name>
    <dbReference type="NCBI Taxonomy" id="456999"/>
    <lineage>
        <taxon>Eukaryota</taxon>
        <taxon>Fungi</taxon>
        <taxon>Dikarya</taxon>
        <taxon>Basidiomycota</taxon>
        <taxon>Agaricomycotina</taxon>
        <taxon>Agaricomycetes</taxon>
        <taxon>Cantharellales</taxon>
        <taxon>Ceratobasidiaceae</taxon>
        <taxon>Rhizoctonia</taxon>
    </lineage>
</organism>
<evidence type="ECO:0000256" key="8">
    <source>
        <dbReference type="ARBA" id="ARBA00022833"/>
    </source>
</evidence>
<evidence type="ECO:0000256" key="1">
    <source>
        <dbReference type="ARBA" id="ARBA00004613"/>
    </source>
</evidence>
<keyword evidence="4 13" id="KW-0645">Protease</keyword>
<comment type="caution">
    <text evidence="16">The sequence shown here is derived from an EMBL/GenBank/DDBJ whole genome shotgun (WGS) entry which is preliminary data.</text>
</comment>
<dbReference type="GO" id="GO:0004222">
    <property type="term" value="F:metalloendopeptidase activity"/>
    <property type="evidence" value="ECO:0007669"/>
    <property type="project" value="InterPro"/>
</dbReference>
<evidence type="ECO:0000256" key="11">
    <source>
        <dbReference type="PIRSR" id="PIRSR601842-1"/>
    </source>
</evidence>
<evidence type="ECO:0000259" key="15">
    <source>
        <dbReference type="Pfam" id="PF07504"/>
    </source>
</evidence>
<accession>A0A8H3CGP7</accession>
<comment type="similarity">
    <text evidence="2 13">Belongs to the peptidase M36 family.</text>
</comment>
<feature type="binding site" evidence="12">
    <location>
        <position position="581"/>
    </location>
    <ligand>
        <name>Zn(2+)</name>
        <dbReference type="ChEBI" id="CHEBI:29105"/>
        <note>catalytic</note>
    </ligand>
</feature>